<dbReference type="GO" id="GO:0005886">
    <property type="term" value="C:plasma membrane"/>
    <property type="evidence" value="ECO:0007669"/>
    <property type="project" value="TreeGrafter"/>
</dbReference>
<dbReference type="InterPro" id="IPR055358">
    <property type="entry name" value="CHCR"/>
</dbReference>
<sequence>MEAKLPNVRPLINACDRHGFVLDLTHYLYTNNRLRYIEGYVQKEPKVDNELVYAYAKIDRLGDIKEFILMPNVATLQNVGDRLYDAELYEATKIIFAFLSNWDKMAITLIRLKQFQGVVDSAHKANNSKIWKEVDNLEEVSDYYQNRGRFNELMSLVESGLGLERVHMGIHKAGSVVCKIQAKETFGAQQTLLYTSKHRKTYSSL</sequence>
<protein>
    <submittedName>
        <fullName evidence="2">Clathrin heavy chain 1</fullName>
    </submittedName>
</protein>
<dbReference type="InterPro" id="IPR016024">
    <property type="entry name" value="ARM-type_fold"/>
</dbReference>
<dbReference type="Gene3D" id="1.25.40.10">
    <property type="entry name" value="Tetratricopeptide repeat domain"/>
    <property type="match status" value="1"/>
</dbReference>
<gene>
    <name evidence="2" type="ORF">KSP39_PZI011692</name>
</gene>
<organism evidence="2 3">
    <name type="scientific">Platanthera zijinensis</name>
    <dbReference type="NCBI Taxonomy" id="2320716"/>
    <lineage>
        <taxon>Eukaryota</taxon>
        <taxon>Viridiplantae</taxon>
        <taxon>Streptophyta</taxon>
        <taxon>Embryophyta</taxon>
        <taxon>Tracheophyta</taxon>
        <taxon>Spermatophyta</taxon>
        <taxon>Magnoliopsida</taxon>
        <taxon>Liliopsida</taxon>
        <taxon>Asparagales</taxon>
        <taxon>Orchidaceae</taxon>
        <taxon>Orchidoideae</taxon>
        <taxon>Orchideae</taxon>
        <taxon>Orchidinae</taxon>
        <taxon>Platanthera</taxon>
    </lineage>
</organism>
<dbReference type="Proteomes" id="UP001418222">
    <property type="component" value="Unassembled WGS sequence"/>
</dbReference>
<dbReference type="InterPro" id="IPR000547">
    <property type="entry name" value="Clathrin_H-chain/VPS_repeat"/>
</dbReference>
<feature type="repeat" description="CHCR" evidence="1">
    <location>
        <begin position="1"/>
        <end position="153"/>
    </location>
</feature>
<evidence type="ECO:0000256" key="1">
    <source>
        <dbReference type="PROSITE-ProRule" id="PRU01006"/>
    </source>
</evidence>
<comment type="caution">
    <text evidence="2">The sequence shown here is derived from an EMBL/GenBank/DDBJ whole genome shotgun (WGS) entry which is preliminary data.</text>
</comment>
<keyword evidence="3" id="KW-1185">Reference proteome</keyword>
<dbReference type="EMBL" id="JBBWWQ010000009">
    <property type="protein sequence ID" value="KAK8939168.1"/>
    <property type="molecule type" value="Genomic_DNA"/>
</dbReference>
<dbReference type="GO" id="GO:0009507">
    <property type="term" value="C:chloroplast"/>
    <property type="evidence" value="ECO:0007669"/>
    <property type="project" value="TreeGrafter"/>
</dbReference>
<dbReference type="PROSITE" id="PS50236">
    <property type="entry name" value="CHCR"/>
    <property type="match status" value="1"/>
</dbReference>
<dbReference type="GO" id="GO:0005794">
    <property type="term" value="C:Golgi apparatus"/>
    <property type="evidence" value="ECO:0007669"/>
    <property type="project" value="TreeGrafter"/>
</dbReference>
<dbReference type="AlphaFoldDB" id="A0AAP0BHQ4"/>
<dbReference type="Pfam" id="PF00637">
    <property type="entry name" value="Clathrin"/>
    <property type="match status" value="1"/>
</dbReference>
<dbReference type="SMART" id="SM00299">
    <property type="entry name" value="CLH"/>
    <property type="match status" value="1"/>
</dbReference>
<name>A0AAP0BHQ4_9ASPA</name>
<dbReference type="SUPFAM" id="SSF48371">
    <property type="entry name" value="ARM repeat"/>
    <property type="match status" value="1"/>
</dbReference>
<dbReference type="GO" id="GO:0071439">
    <property type="term" value="C:clathrin complex"/>
    <property type="evidence" value="ECO:0007669"/>
    <property type="project" value="TreeGrafter"/>
</dbReference>
<evidence type="ECO:0000313" key="2">
    <source>
        <dbReference type="EMBL" id="KAK8939168.1"/>
    </source>
</evidence>
<dbReference type="GO" id="GO:0006898">
    <property type="term" value="P:receptor-mediated endocytosis"/>
    <property type="evidence" value="ECO:0007669"/>
    <property type="project" value="TreeGrafter"/>
</dbReference>
<dbReference type="PANTHER" id="PTHR10292">
    <property type="entry name" value="CLATHRIN HEAVY CHAIN RELATED"/>
    <property type="match status" value="1"/>
</dbReference>
<dbReference type="GO" id="GO:0009506">
    <property type="term" value="C:plasmodesma"/>
    <property type="evidence" value="ECO:0007669"/>
    <property type="project" value="TreeGrafter"/>
</dbReference>
<accession>A0AAP0BHQ4</accession>
<evidence type="ECO:0000313" key="3">
    <source>
        <dbReference type="Proteomes" id="UP001418222"/>
    </source>
</evidence>
<dbReference type="PANTHER" id="PTHR10292:SF1">
    <property type="entry name" value="CLATHRIN HEAVY CHAIN"/>
    <property type="match status" value="1"/>
</dbReference>
<reference evidence="2 3" key="1">
    <citation type="journal article" date="2022" name="Nat. Plants">
        <title>Genomes of leafy and leafless Platanthera orchids illuminate the evolution of mycoheterotrophy.</title>
        <authorList>
            <person name="Li M.H."/>
            <person name="Liu K.W."/>
            <person name="Li Z."/>
            <person name="Lu H.C."/>
            <person name="Ye Q.L."/>
            <person name="Zhang D."/>
            <person name="Wang J.Y."/>
            <person name="Li Y.F."/>
            <person name="Zhong Z.M."/>
            <person name="Liu X."/>
            <person name="Yu X."/>
            <person name="Liu D.K."/>
            <person name="Tu X.D."/>
            <person name="Liu B."/>
            <person name="Hao Y."/>
            <person name="Liao X.Y."/>
            <person name="Jiang Y.T."/>
            <person name="Sun W.H."/>
            <person name="Chen J."/>
            <person name="Chen Y.Q."/>
            <person name="Ai Y."/>
            <person name="Zhai J.W."/>
            <person name="Wu S.S."/>
            <person name="Zhou Z."/>
            <person name="Hsiao Y.Y."/>
            <person name="Wu W.L."/>
            <person name="Chen Y.Y."/>
            <person name="Lin Y.F."/>
            <person name="Hsu J.L."/>
            <person name="Li C.Y."/>
            <person name="Wang Z.W."/>
            <person name="Zhao X."/>
            <person name="Zhong W.Y."/>
            <person name="Ma X.K."/>
            <person name="Ma L."/>
            <person name="Huang J."/>
            <person name="Chen G.Z."/>
            <person name="Huang M.Z."/>
            <person name="Huang L."/>
            <person name="Peng D.H."/>
            <person name="Luo Y.B."/>
            <person name="Zou S.Q."/>
            <person name="Chen S.P."/>
            <person name="Lan S."/>
            <person name="Tsai W.C."/>
            <person name="Van de Peer Y."/>
            <person name="Liu Z.J."/>
        </authorList>
    </citation>
    <scope>NUCLEOTIDE SEQUENCE [LARGE SCALE GENOMIC DNA]</scope>
    <source>
        <strain evidence="2">Lor287</strain>
    </source>
</reference>
<proteinExistence type="predicted"/>
<dbReference type="InterPro" id="IPR011990">
    <property type="entry name" value="TPR-like_helical_dom_sf"/>
</dbReference>
<dbReference type="GO" id="GO:0006886">
    <property type="term" value="P:intracellular protein transport"/>
    <property type="evidence" value="ECO:0007669"/>
    <property type="project" value="UniProtKB-UniRule"/>
</dbReference>
<dbReference type="GO" id="GO:0032051">
    <property type="term" value="F:clathrin light chain binding"/>
    <property type="evidence" value="ECO:0007669"/>
    <property type="project" value="TreeGrafter"/>
</dbReference>